<dbReference type="Gene3D" id="3.90.226.10">
    <property type="entry name" value="2-enoyl-CoA Hydratase, Chain A, domain 1"/>
    <property type="match status" value="2"/>
</dbReference>
<dbReference type="InterPro" id="IPR029045">
    <property type="entry name" value="ClpP/crotonase-like_dom_sf"/>
</dbReference>
<reference evidence="5 6" key="1">
    <citation type="journal article" date="2019" name="Int. J. Syst. Evol. Microbiol.">
        <title>The Global Catalogue of Microorganisms (GCM) 10K type strain sequencing project: providing services to taxonomists for standard genome sequencing and annotation.</title>
        <authorList>
            <consortium name="The Broad Institute Genomics Platform"/>
            <consortium name="The Broad Institute Genome Sequencing Center for Infectious Disease"/>
            <person name="Wu L."/>
            <person name="Ma J."/>
        </authorList>
    </citation>
    <scope>NUCLEOTIDE SEQUENCE [LARGE SCALE GENOMIC DNA]</scope>
    <source>
        <strain evidence="5 6">JCM 13004</strain>
    </source>
</reference>
<dbReference type="GO" id="GO:0016740">
    <property type="term" value="F:transferase activity"/>
    <property type="evidence" value="ECO:0007669"/>
    <property type="project" value="UniProtKB-KW"/>
</dbReference>
<dbReference type="InterPro" id="IPR011762">
    <property type="entry name" value="COA_CT_N"/>
</dbReference>
<dbReference type="PROSITE" id="PS50980">
    <property type="entry name" value="COA_CT_NTER"/>
    <property type="match status" value="1"/>
</dbReference>
<dbReference type="InterPro" id="IPR034733">
    <property type="entry name" value="AcCoA_carboxyl_beta"/>
</dbReference>
<dbReference type="SUPFAM" id="SSF52096">
    <property type="entry name" value="ClpP/crotonase"/>
    <property type="match status" value="2"/>
</dbReference>
<comment type="caution">
    <text evidence="5">The sequence shown here is derived from an EMBL/GenBank/DDBJ whole genome shotgun (WGS) entry which is preliminary data.</text>
</comment>
<evidence type="ECO:0000256" key="1">
    <source>
        <dbReference type="ARBA" id="ARBA00022679"/>
    </source>
</evidence>
<dbReference type="EMBL" id="BAAALF010000193">
    <property type="protein sequence ID" value="GAA1268682.1"/>
    <property type="molecule type" value="Genomic_DNA"/>
</dbReference>
<feature type="compositionally biased region" description="Basic and acidic residues" evidence="2">
    <location>
        <begin position="239"/>
        <end position="263"/>
    </location>
</feature>
<feature type="domain" description="CoA carboxyltransferase N-terminal" evidence="3">
    <location>
        <begin position="1"/>
        <end position="245"/>
    </location>
</feature>
<organism evidence="5 6">
    <name type="scientific">Kitasatospora nipponensis</name>
    <dbReference type="NCBI Taxonomy" id="258049"/>
    <lineage>
        <taxon>Bacteria</taxon>
        <taxon>Bacillati</taxon>
        <taxon>Actinomycetota</taxon>
        <taxon>Actinomycetes</taxon>
        <taxon>Kitasatosporales</taxon>
        <taxon>Streptomycetaceae</taxon>
        <taxon>Kitasatospora</taxon>
    </lineage>
</organism>
<evidence type="ECO:0000313" key="5">
    <source>
        <dbReference type="EMBL" id="GAA1268682.1"/>
    </source>
</evidence>
<evidence type="ECO:0000256" key="2">
    <source>
        <dbReference type="SAM" id="MobiDB-lite"/>
    </source>
</evidence>
<protein>
    <submittedName>
        <fullName evidence="5">Carboxyl transferase domain-containing protein</fullName>
    </submittedName>
</protein>
<dbReference type="PANTHER" id="PTHR42995">
    <property type="entry name" value="ACETYL-COENZYME A CARBOXYLASE CARBOXYL TRANSFERASE SUBUNIT BETA, CHLOROPLASTIC"/>
    <property type="match status" value="1"/>
</dbReference>
<dbReference type="PANTHER" id="PTHR42995:SF5">
    <property type="entry name" value="ACETYL-COENZYME A CARBOXYLASE CARBOXYL TRANSFERASE SUBUNIT BETA, CHLOROPLASTIC"/>
    <property type="match status" value="1"/>
</dbReference>
<feature type="region of interest" description="Disordered" evidence="2">
    <location>
        <begin position="238"/>
        <end position="276"/>
    </location>
</feature>
<gene>
    <name evidence="5" type="ORF">GCM10009665_66650</name>
</gene>
<sequence>MDESISPPEPAQRPAALVFADQVLDAGSFRSWDDPPRHPVDGPYAADLARARARSGADEAALTGEGYLAGHRVAVLLSEFTFLAGSIGTATAARLLRAVERATAERLPLIAFPASGGTRMQEGTPAFVRMVAIANAVAAHRAAGLPYLVHLRHPTTGGVLASWGSLGQLTTAEPDALVGFLGPRVYQALYGAPFPEGVQRAEHLELFGTVDAVLAPAALRAHLADTLTILAGSATDGAAEQRARDEVATGQRTRDEVATEPRTPEPAGSPAHPPVWRSVTLTRDPGRPGLAQLLGAADRLVRLHGTGAGERDDALTLALARFGRTGCVVVGHDRATAARSGPVGPAALRTARRGMRLATELRLPLLTVIDTHGALLSPAAEEGALAGEIARCVAELSALATPVVSLLLGEGAGGAALALLPADRAVAAEHAWLSPLPPEGASVILHRTPDLAPGLAEQQRIGAAELLREGVIDRVLPEPRPASEEPAAFVRRVLAAVEAELAAAALAPPGARVDRFRRLADRPDQEAAAADPWDVGGAP</sequence>
<keyword evidence="6" id="KW-1185">Reference proteome</keyword>
<feature type="region of interest" description="Disordered" evidence="2">
    <location>
        <begin position="518"/>
        <end position="539"/>
    </location>
</feature>
<accession>A0ABN1WWL0</accession>
<dbReference type="Pfam" id="PF01039">
    <property type="entry name" value="Carboxyl_trans"/>
    <property type="match status" value="1"/>
</dbReference>
<dbReference type="PRINTS" id="PR01070">
    <property type="entry name" value="ACCCTRFRASEB"/>
</dbReference>
<name>A0ABN1WWL0_9ACTN</name>
<dbReference type="RefSeq" id="WP_344445888.1">
    <property type="nucleotide sequence ID" value="NZ_BAAALF010000193.1"/>
</dbReference>
<dbReference type="PROSITE" id="PS50989">
    <property type="entry name" value="COA_CT_CTER"/>
    <property type="match status" value="1"/>
</dbReference>
<evidence type="ECO:0000259" key="4">
    <source>
        <dbReference type="PROSITE" id="PS50989"/>
    </source>
</evidence>
<evidence type="ECO:0000259" key="3">
    <source>
        <dbReference type="PROSITE" id="PS50980"/>
    </source>
</evidence>
<feature type="domain" description="CoA carboxyltransferase C-terminal" evidence="4">
    <location>
        <begin position="260"/>
        <end position="503"/>
    </location>
</feature>
<dbReference type="InterPro" id="IPR011763">
    <property type="entry name" value="COA_CT_C"/>
</dbReference>
<dbReference type="InterPro" id="IPR000438">
    <property type="entry name" value="Acetyl_CoA_COase_Trfase_b_su"/>
</dbReference>
<proteinExistence type="predicted"/>
<dbReference type="Proteomes" id="UP001500037">
    <property type="component" value="Unassembled WGS sequence"/>
</dbReference>
<keyword evidence="1 5" id="KW-0808">Transferase</keyword>
<evidence type="ECO:0000313" key="6">
    <source>
        <dbReference type="Proteomes" id="UP001500037"/>
    </source>
</evidence>